<accession>A0ABS1K7X4</accession>
<dbReference type="EMBL" id="JAERSF010000001">
    <property type="protein sequence ID" value="MBL0735398.1"/>
    <property type="molecule type" value="Genomic_DNA"/>
</dbReference>
<dbReference type="PANTHER" id="PTHR43689:SF8">
    <property type="entry name" value="ALPHA_BETA-HYDROLASES SUPERFAMILY PROTEIN"/>
    <property type="match status" value="1"/>
</dbReference>
<dbReference type="Pfam" id="PF00561">
    <property type="entry name" value="Abhydrolase_1"/>
    <property type="match status" value="1"/>
</dbReference>
<proteinExistence type="predicted"/>
<keyword evidence="3" id="KW-1185">Reference proteome</keyword>
<organism evidence="2 3">
    <name type="scientific">Flavobacterium tagetis</name>
    <dbReference type="NCBI Taxonomy" id="2801336"/>
    <lineage>
        <taxon>Bacteria</taxon>
        <taxon>Pseudomonadati</taxon>
        <taxon>Bacteroidota</taxon>
        <taxon>Flavobacteriia</taxon>
        <taxon>Flavobacteriales</taxon>
        <taxon>Flavobacteriaceae</taxon>
        <taxon>Flavobacterium</taxon>
    </lineage>
</organism>
<sequence>MLINIDGNNLYAEYYNEFEDRPTIVFLHDSLGCTALWRDFPKQIAELCKCNILIYDRLDYGKSDSMPTYVRPVNYLELEAAVLNTILEKLKIENAILFGHSDGGSIALIAASKYPQRIKMVICEAAHIFVEEITLNGIREAVVAYQNTNLPERLQKYHGNKTETIFKAWTETWLSSDFKNWNIEYLLPEIKSPLLFIQGEKDEYGTLDQVRNTVSSVSGKAEKCIIPNVGHTPHKEAPETVLDKIVAFIKAND</sequence>
<dbReference type="Proteomes" id="UP000603728">
    <property type="component" value="Unassembled WGS sequence"/>
</dbReference>
<protein>
    <submittedName>
        <fullName evidence="2">Alpha/beta hydrolase</fullName>
    </submittedName>
</protein>
<dbReference type="PANTHER" id="PTHR43689">
    <property type="entry name" value="HYDROLASE"/>
    <property type="match status" value="1"/>
</dbReference>
<dbReference type="InterPro" id="IPR029058">
    <property type="entry name" value="AB_hydrolase_fold"/>
</dbReference>
<name>A0ABS1K7X4_9FLAO</name>
<comment type="caution">
    <text evidence="2">The sequence shown here is derived from an EMBL/GenBank/DDBJ whole genome shotgun (WGS) entry which is preliminary data.</text>
</comment>
<dbReference type="GO" id="GO:0016787">
    <property type="term" value="F:hydrolase activity"/>
    <property type="evidence" value="ECO:0007669"/>
    <property type="project" value="UniProtKB-KW"/>
</dbReference>
<evidence type="ECO:0000259" key="1">
    <source>
        <dbReference type="Pfam" id="PF00561"/>
    </source>
</evidence>
<dbReference type="Gene3D" id="3.40.50.1820">
    <property type="entry name" value="alpha/beta hydrolase"/>
    <property type="match status" value="1"/>
</dbReference>
<dbReference type="SUPFAM" id="SSF53474">
    <property type="entry name" value="alpha/beta-Hydrolases"/>
    <property type="match status" value="1"/>
</dbReference>
<dbReference type="InterPro" id="IPR000073">
    <property type="entry name" value="AB_hydrolase_1"/>
</dbReference>
<dbReference type="RefSeq" id="WP_201998297.1">
    <property type="nucleotide sequence ID" value="NZ_JAERSF010000001.1"/>
</dbReference>
<evidence type="ECO:0000313" key="2">
    <source>
        <dbReference type="EMBL" id="MBL0735398.1"/>
    </source>
</evidence>
<gene>
    <name evidence="2" type="ORF">JI750_00745</name>
</gene>
<keyword evidence="2" id="KW-0378">Hydrolase</keyword>
<evidence type="ECO:0000313" key="3">
    <source>
        <dbReference type="Proteomes" id="UP000603728"/>
    </source>
</evidence>
<reference evidence="2 3" key="1">
    <citation type="submission" date="2021-01" db="EMBL/GenBank/DDBJ databases">
        <title>Genome seq and assembly of Flavobacterium sp. GN10.</title>
        <authorList>
            <person name="Chhetri G."/>
        </authorList>
    </citation>
    <scope>NUCLEOTIDE SEQUENCE [LARGE SCALE GENOMIC DNA]</scope>
    <source>
        <strain evidence="2 3">GN10</strain>
    </source>
</reference>
<feature type="domain" description="AB hydrolase-1" evidence="1">
    <location>
        <begin position="22"/>
        <end position="178"/>
    </location>
</feature>